<dbReference type="Pfam" id="PF14543">
    <property type="entry name" value="TAXi_N"/>
    <property type="match status" value="1"/>
</dbReference>
<evidence type="ECO:0000259" key="2">
    <source>
        <dbReference type="PROSITE" id="PS51767"/>
    </source>
</evidence>
<dbReference type="InterPro" id="IPR032799">
    <property type="entry name" value="TAXi_C"/>
</dbReference>
<organism evidence="3 4">
    <name type="scientific">Solanum verrucosum</name>
    <dbReference type="NCBI Taxonomy" id="315347"/>
    <lineage>
        <taxon>Eukaryota</taxon>
        <taxon>Viridiplantae</taxon>
        <taxon>Streptophyta</taxon>
        <taxon>Embryophyta</taxon>
        <taxon>Tracheophyta</taxon>
        <taxon>Spermatophyta</taxon>
        <taxon>Magnoliopsida</taxon>
        <taxon>eudicotyledons</taxon>
        <taxon>Gunneridae</taxon>
        <taxon>Pentapetalae</taxon>
        <taxon>asterids</taxon>
        <taxon>lamiids</taxon>
        <taxon>Solanales</taxon>
        <taxon>Solanaceae</taxon>
        <taxon>Solanoideae</taxon>
        <taxon>Solaneae</taxon>
        <taxon>Solanum</taxon>
    </lineage>
</organism>
<dbReference type="InterPro" id="IPR032861">
    <property type="entry name" value="TAXi_N"/>
</dbReference>
<dbReference type="Pfam" id="PF14541">
    <property type="entry name" value="TAXi_C"/>
    <property type="match status" value="1"/>
</dbReference>
<dbReference type="InterPro" id="IPR001461">
    <property type="entry name" value="Aspartic_peptidase_A1"/>
</dbReference>
<name>A0AAF0R884_SOLVR</name>
<dbReference type="GO" id="GO:0006508">
    <property type="term" value="P:proteolysis"/>
    <property type="evidence" value="ECO:0007669"/>
    <property type="project" value="InterPro"/>
</dbReference>
<protein>
    <recommendedName>
        <fullName evidence="2">Peptidase A1 domain-containing protein</fullName>
    </recommendedName>
</protein>
<proteinExistence type="inferred from homology"/>
<feature type="domain" description="Peptidase A1" evidence="2">
    <location>
        <begin position="54"/>
        <end position="367"/>
    </location>
</feature>
<dbReference type="InterPro" id="IPR021109">
    <property type="entry name" value="Peptidase_aspartic_dom_sf"/>
</dbReference>
<dbReference type="SUPFAM" id="SSF50630">
    <property type="entry name" value="Acid proteases"/>
    <property type="match status" value="1"/>
</dbReference>
<keyword evidence="4" id="KW-1185">Reference proteome</keyword>
<evidence type="ECO:0000313" key="4">
    <source>
        <dbReference type="Proteomes" id="UP001234989"/>
    </source>
</evidence>
<dbReference type="GO" id="GO:0004190">
    <property type="term" value="F:aspartic-type endopeptidase activity"/>
    <property type="evidence" value="ECO:0007669"/>
    <property type="project" value="InterPro"/>
</dbReference>
<dbReference type="Gene3D" id="2.40.70.10">
    <property type="entry name" value="Acid Proteases"/>
    <property type="match status" value="2"/>
</dbReference>
<dbReference type="PANTHER" id="PTHR13683">
    <property type="entry name" value="ASPARTYL PROTEASES"/>
    <property type="match status" value="1"/>
</dbReference>
<dbReference type="Proteomes" id="UP001234989">
    <property type="component" value="Chromosome 7"/>
</dbReference>
<dbReference type="PANTHER" id="PTHR13683:SF891">
    <property type="entry name" value="PROTEIN ASPARTIC PROTEASE IN GUARD CELL 2-LIKE"/>
    <property type="match status" value="1"/>
</dbReference>
<evidence type="ECO:0000313" key="3">
    <source>
        <dbReference type="EMBL" id="WMV36463.1"/>
    </source>
</evidence>
<dbReference type="AlphaFoldDB" id="A0AAF0R884"/>
<sequence>MSLDPTKLPDPPMPSYTFTIYHRDVFEKSKFKNYDLLLENRFARCHARASYLASVLESQNGAQGGEMPELVQKSTDIFYGSGETVSPAYYCNLENFECQYDMHYGDNSQTKGFIADDVITFLVEHWQVRITFGCSKDQTGELNFSSFASGIVGLGRDLTDGYSLPSQFGGNVMSMCLPSFDSGKGSVLSFQTSKWPRAKSAKLLFNYRYPSFYFVNIYKVFINDREVPVSPSWWNFKGPMMNSGMFVDTGTSYTTFPHDFYTVFRYIFRAEVQDIPMAEIPVQPFDTCYKEDPNGRDLYFPIVKLYFGSVNSSTMLLLAQERVVVHYRGLYCLAFVGWNSERSVLGMTQLQGVGLTFDTISSTLSFDIDACD</sequence>
<dbReference type="PROSITE" id="PS51767">
    <property type="entry name" value="PEPTIDASE_A1"/>
    <property type="match status" value="1"/>
</dbReference>
<gene>
    <name evidence="3" type="ORF">MTR67_029848</name>
</gene>
<reference evidence="3" key="1">
    <citation type="submission" date="2023-08" db="EMBL/GenBank/DDBJ databases">
        <title>A de novo genome assembly of Solanum verrucosum Schlechtendal, a Mexican diploid species geographically isolated from the other diploid A-genome species in potato relatives.</title>
        <authorList>
            <person name="Hosaka K."/>
        </authorList>
    </citation>
    <scope>NUCLEOTIDE SEQUENCE</scope>
    <source>
        <tissue evidence="3">Young leaves</tissue>
    </source>
</reference>
<accession>A0AAF0R884</accession>
<dbReference type="InterPro" id="IPR033121">
    <property type="entry name" value="PEPTIDASE_A1"/>
</dbReference>
<evidence type="ECO:0000256" key="1">
    <source>
        <dbReference type="ARBA" id="ARBA00007447"/>
    </source>
</evidence>
<comment type="similarity">
    <text evidence="1">Belongs to the peptidase A1 family.</text>
</comment>
<dbReference type="EMBL" id="CP133618">
    <property type="protein sequence ID" value="WMV36463.1"/>
    <property type="molecule type" value="Genomic_DNA"/>
</dbReference>